<sequence>MLRRGAAFLGVLALLLQGSLLPSPRGKGEAGLSAGGPVLVLKEDRTLPLSFPPLSPKAWRKGVSLQRGRPLPPLPSLRPLPGRPLYLVFRRLQLEGG</sequence>
<keyword evidence="2" id="KW-1185">Reference proteome</keyword>
<proteinExistence type="predicted"/>
<accession>A0A1G7FBU5</accession>
<evidence type="ECO:0000313" key="2">
    <source>
        <dbReference type="Proteomes" id="UP000199446"/>
    </source>
</evidence>
<dbReference type="STRING" id="482827.SAMN04488243_10857"/>
<name>A0A1G7FBU5_9DEIN</name>
<organism evidence="1 2">
    <name type="scientific">Thermus arciformis</name>
    <dbReference type="NCBI Taxonomy" id="482827"/>
    <lineage>
        <taxon>Bacteria</taxon>
        <taxon>Thermotogati</taxon>
        <taxon>Deinococcota</taxon>
        <taxon>Deinococci</taxon>
        <taxon>Thermales</taxon>
        <taxon>Thermaceae</taxon>
        <taxon>Thermus</taxon>
    </lineage>
</organism>
<gene>
    <name evidence="1" type="ORF">SAMN04488243_10857</name>
</gene>
<dbReference type="RefSeq" id="WP_241374139.1">
    <property type="nucleotide sequence ID" value="NZ_FNBC01000008.1"/>
</dbReference>
<evidence type="ECO:0000313" key="1">
    <source>
        <dbReference type="EMBL" id="SDE73367.1"/>
    </source>
</evidence>
<protein>
    <submittedName>
        <fullName evidence="1">Uncharacterized protein</fullName>
    </submittedName>
</protein>
<reference evidence="2" key="1">
    <citation type="submission" date="2016-10" db="EMBL/GenBank/DDBJ databases">
        <authorList>
            <person name="Varghese N."/>
            <person name="Submissions S."/>
        </authorList>
    </citation>
    <scope>NUCLEOTIDE SEQUENCE [LARGE SCALE GENOMIC DNA]</scope>
    <source>
        <strain evidence="2">CGMCC 1.6992</strain>
    </source>
</reference>
<dbReference type="AlphaFoldDB" id="A0A1G7FBU5"/>
<dbReference type="Proteomes" id="UP000199446">
    <property type="component" value="Unassembled WGS sequence"/>
</dbReference>
<dbReference type="EMBL" id="FNBC01000008">
    <property type="protein sequence ID" value="SDE73367.1"/>
    <property type="molecule type" value="Genomic_DNA"/>
</dbReference>